<keyword evidence="3" id="KW-0067">ATP-binding</keyword>
<dbReference type="Pfam" id="PF00005">
    <property type="entry name" value="ABC_tran"/>
    <property type="match status" value="3"/>
</dbReference>
<dbReference type="InterPro" id="IPR003439">
    <property type="entry name" value="ABC_transporter-like_ATP-bd"/>
</dbReference>
<name>A0A8H6N2E3_9PEZI</name>
<dbReference type="InterPro" id="IPR003593">
    <property type="entry name" value="AAA+_ATPase"/>
</dbReference>
<dbReference type="Proteomes" id="UP000652219">
    <property type="component" value="Unassembled WGS sequence"/>
</dbReference>
<keyword evidence="1" id="KW-0677">Repeat</keyword>
<dbReference type="EMBL" id="WIGN01000024">
    <property type="protein sequence ID" value="KAF6817021.1"/>
    <property type="molecule type" value="Genomic_DNA"/>
</dbReference>
<organism evidence="6 7">
    <name type="scientific">Colletotrichum sojae</name>
    <dbReference type="NCBI Taxonomy" id="2175907"/>
    <lineage>
        <taxon>Eukaryota</taxon>
        <taxon>Fungi</taxon>
        <taxon>Dikarya</taxon>
        <taxon>Ascomycota</taxon>
        <taxon>Pezizomycotina</taxon>
        <taxon>Sordariomycetes</taxon>
        <taxon>Hypocreomycetidae</taxon>
        <taxon>Glomerellales</taxon>
        <taxon>Glomerellaceae</taxon>
        <taxon>Colletotrichum</taxon>
        <taxon>Colletotrichum orchidearum species complex</taxon>
    </lineage>
</organism>
<feature type="domain" description="ABC transporter" evidence="5">
    <location>
        <begin position="31"/>
        <end position="392"/>
    </location>
</feature>
<feature type="domain" description="ABC transporter" evidence="5">
    <location>
        <begin position="492"/>
        <end position="743"/>
    </location>
</feature>
<dbReference type="Gene3D" id="3.40.50.300">
    <property type="entry name" value="P-loop containing nucleotide triphosphate hydrolases"/>
    <property type="match status" value="3"/>
</dbReference>
<gene>
    <name evidence="6" type="ORF">CSOJ01_02718</name>
</gene>
<dbReference type="GO" id="GO:0005524">
    <property type="term" value="F:ATP binding"/>
    <property type="evidence" value="ECO:0007669"/>
    <property type="project" value="UniProtKB-KW"/>
</dbReference>
<keyword evidence="7" id="KW-1185">Reference proteome</keyword>
<sequence length="745" mass="82046">MTSIASESVATILCTSKQTRFNIQNTDHRELDVDGLHITVTSSGAKSGAKGKAKARSEGTEILVNAKLRLKAGQRYALVGRNGSGKSTLLKAVAEKLIPGIPEQTRISILQQTDASDADSDIRPDGPAGAAEPAEGRSVLEHVIEQATARSGVEQDIKGSLSALSEGINGTDPYGPVRAVRNLRHERNQKQLFLMDKNARLRSGDRGLAARKALKAFEKVVAESQSLTEQALDEVSADAIKRETQEALDMLADLQLQVEPARVAEIESKAKRILTGLGFSEAYMAKPVSSLSGGWRMRTALSISLLQETDFLILDEPTNFLDLLGIMWLQRHLESLEDDDDAPTLILVSHDRDFITLCTDLLMLKDKGLVYFHGGLPTYEASQSERKLWLTKMKNAQDKQKAHIQQSIVNNMKAGKANDDQNKLRQAKSRQKKLDDRWGLQVSAKGGRFKLNRDVVGYHLTAREDIDIPQDERPVFTDLPEPPDLRFPGPLVSMENVNFRYPTKTKAKTSVPNVLQDVNLSVHMGDRVGILGLNGAGKSTLVKLLVDEAKPSSGTLTTHPRLKLGYYSQHAVEALQKLGREDPSLTALSLLTKEVEGELDEGQLRGILGGLGLPGRVASDIPVAKLSGGQLVRCELARLLWRRPHCLILDEVTTHLDYETVTALRESLRDWEGAVILVSHDRWFMRGVVEGMVEDSDSEEEDEDDSVSRKRAVYRLRAGKLTLLEGGVTEFEDGVAKRVAKLLRP</sequence>
<feature type="region of interest" description="Disordered" evidence="4">
    <location>
        <begin position="113"/>
        <end position="136"/>
    </location>
</feature>
<evidence type="ECO:0000256" key="1">
    <source>
        <dbReference type="ARBA" id="ARBA00022737"/>
    </source>
</evidence>
<proteinExistence type="predicted"/>
<reference evidence="6 7" key="1">
    <citation type="journal article" date="2020" name="Phytopathology">
        <title>Genome Sequence Resources of Colletotrichum truncatum, C. plurivorum, C. musicola, and C. sojae: Four Species Pathogenic to Soybean (Glycine max).</title>
        <authorList>
            <person name="Rogerio F."/>
            <person name="Boufleur T.R."/>
            <person name="Ciampi-Guillardi M."/>
            <person name="Sukno S.A."/>
            <person name="Thon M.R."/>
            <person name="Massola Junior N.S."/>
            <person name="Baroncelli R."/>
        </authorList>
    </citation>
    <scope>NUCLEOTIDE SEQUENCE [LARGE SCALE GENOMIC DNA]</scope>
    <source>
        <strain evidence="6 7">LFN0009</strain>
    </source>
</reference>
<dbReference type="SMART" id="SM00382">
    <property type="entry name" value="AAA"/>
    <property type="match status" value="2"/>
</dbReference>
<dbReference type="PANTHER" id="PTHR19211:SF135">
    <property type="entry name" value="ATPASE, PUTATIVE (AFU_ORTHOLOGUE AFUA_1G16440)-RELATED"/>
    <property type="match status" value="1"/>
</dbReference>
<evidence type="ECO:0000313" key="6">
    <source>
        <dbReference type="EMBL" id="KAF6817021.1"/>
    </source>
</evidence>
<evidence type="ECO:0000259" key="5">
    <source>
        <dbReference type="PROSITE" id="PS50893"/>
    </source>
</evidence>
<evidence type="ECO:0000313" key="7">
    <source>
        <dbReference type="Proteomes" id="UP000652219"/>
    </source>
</evidence>
<dbReference type="GO" id="GO:0016887">
    <property type="term" value="F:ATP hydrolysis activity"/>
    <property type="evidence" value="ECO:0007669"/>
    <property type="project" value="InterPro"/>
</dbReference>
<dbReference type="InterPro" id="IPR050611">
    <property type="entry name" value="ABCF"/>
</dbReference>
<dbReference type="SUPFAM" id="SSF52540">
    <property type="entry name" value="P-loop containing nucleoside triphosphate hydrolases"/>
    <property type="match status" value="2"/>
</dbReference>
<comment type="caution">
    <text evidence="6">The sequence shown here is derived from an EMBL/GenBank/DDBJ whole genome shotgun (WGS) entry which is preliminary data.</text>
</comment>
<dbReference type="AlphaFoldDB" id="A0A8H6N2E3"/>
<accession>A0A8H6N2E3</accession>
<dbReference type="FunFam" id="3.40.50.300:FF:003119">
    <property type="entry name" value="ABC ATPase, putative (AFU_orthologue AFUA_1G16440)"/>
    <property type="match status" value="1"/>
</dbReference>
<evidence type="ECO:0000256" key="3">
    <source>
        <dbReference type="ARBA" id="ARBA00022840"/>
    </source>
</evidence>
<protein>
    <submittedName>
        <fullName evidence="6">ABC transporter</fullName>
    </submittedName>
</protein>
<dbReference type="CDD" id="cd03221">
    <property type="entry name" value="ABCF_EF-3"/>
    <property type="match status" value="1"/>
</dbReference>
<keyword evidence="2" id="KW-0547">Nucleotide-binding</keyword>
<dbReference type="PROSITE" id="PS50893">
    <property type="entry name" value="ABC_TRANSPORTER_2"/>
    <property type="match status" value="2"/>
</dbReference>
<evidence type="ECO:0000256" key="2">
    <source>
        <dbReference type="ARBA" id="ARBA00022741"/>
    </source>
</evidence>
<feature type="region of interest" description="Disordered" evidence="4">
    <location>
        <begin position="416"/>
        <end position="436"/>
    </location>
</feature>
<dbReference type="InterPro" id="IPR027417">
    <property type="entry name" value="P-loop_NTPase"/>
</dbReference>
<evidence type="ECO:0000256" key="4">
    <source>
        <dbReference type="SAM" id="MobiDB-lite"/>
    </source>
</evidence>
<dbReference type="PANTHER" id="PTHR19211">
    <property type="entry name" value="ATP-BINDING TRANSPORT PROTEIN-RELATED"/>
    <property type="match status" value="1"/>
</dbReference>